<feature type="region of interest" description="Disordered" evidence="1">
    <location>
        <begin position="1"/>
        <end position="20"/>
    </location>
</feature>
<dbReference type="RefSeq" id="WP_129735292.1">
    <property type="nucleotide sequence ID" value="NZ_PRLM01000006.1"/>
</dbReference>
<reference evidence="2 3" key="1">
    <citation type="journal article" date="2018" name="bioRxiv">
        <title>Evidence of independent acquisition and adaption of ultra-small bacteria to human hosts across the highly diverse yet reduced genomes of the phylum Saccharibacteria.</title>
        <authorList>
            <person name="McLean J.S."/>
            <person name="Bor B."/>
            <person name="To T.T."/>
            <person name="Liu Q."/>
            <person name="Kearns K.A."/>
            <person name="Solden L.M."/>
            <person name="Wrighton K.C."/>
            <person name="He X."/>
            <person name="Shi W."/>
        </authorList>
    </citation>
    <scope>NUCLEOTIDE SEQUENCE [LARGE SCALE GENOMIC DNA]</scope>
    <source>
        <strain evidence="2 3">TM7_G3_2_Rum_HOT_351B</strain>
    </source>
</reference>
<dbReference type="EMBL" id="PRLM01000006">
    <property type="protein sequence ID" value="RYC74477.1"/>
    <property type="molecule type" value="Genomic_DNA"/>
</dbReference>
<protein>
    <submittedName>
        <fullName evidence="2">Uncharacterized protein</fullName>
    </submittedName>
</protein>
<dbReference type="Proteomes" id="UP001191019">
    <property type="component" value="Unassembled WGS sequence"/>
</dbReference>
<sequence length="725" mass="83152">MKKHFEAPSSLSAEESPSADSFDVLTDAEIFSDRYESESRIPPETMRRLSRGENLFRELARLPDDYHISAEHKLLFSAISATDDHSNFPIPIRDKAIFTTFGLEYGSTRYPFTAEYQEIIHKAILKNRLSDSSDIDDFYSRLDDENSSWRVPLQRVFFDRCIPIVKQLFNFRINEINQSITELKDKRPAQLKSDKKDLAGNYIDDVGEYYEEKFKEYAINRKLLTEEEIEEYDNFSFLKIAELFERKLKTAYKNNYQGGSSKYSVLSKKYFSETKNIFRRYLAFLAQSQISSIVSSDSNLDLVSPENVHDELNSRIGATLKSTDRNGASSKGVDKCREALYRKLRQYRHIAKNTDILEFIQNSEAATSAYYGSIAPRYLDAQERFFTPNGKEMLQLEERKRALQRNKDLFINEAAARETGKAINKFQKSVAEVIFPGRKDIDNLFFFPTGVIARLESGSVLTSVISPLDDRLVKPFEDDSDVAVLWQKSWLEKQNKYDKVALSAVHDAIDREALAAKDATDSMVYDFFEHNQIKKPDYFDANTGKIYGDAQIEDIEFLEPLISHFGDFIDSVNLKTTERGVTLKSTRLEIISFLSGDSDGEFMLLCAPHRSLSVNIIRSLFDNTDKEKHDKAYSRLLSEVGVSLYNDLSGNKLKEYRTLAGDSLNISDATFYKAYGKIVSDATVRRELIERTIFIKDFIDYIKGEIDPVKASFFDSLKKKPALKG</sequence>
<reference evidence="2 3" key="2">
    <citation type="journal article" date="2020" name="Cell Rep.">
        <title>Acquisition and Adaptation of Ultra-small Parasitic Reduced Genome Bacteria to Mammalian Hosts.</title>
        <authorList>
            <person name="McLean J.S."/>
            <person name="Bor B."/>
            <person name="Kerns K.A."/>
            <person name="Liu Q."/>
            <person name="To T.T."/>
            <person name="Solden L."/>
            <person name="Hendrickson E.L."/>
            <person name="Wrighton K."/>
            <person name="Shi W."/>
            <person name="He X."/>
        </authorList>
    </citation>
    <scope>NUCLEOTIDE SEQUENCE [LARGE SCALE GENOMIC DNA]</scope>
    <source>
        <strain evidence="2 3">TM7_G3_2_Rum_HOT_351B</strain>
    </source>
</reference>
<comment type="caution">
    <text evidence="2">The sequence shown here is derived from an EMBL/GenBank/DDBJ whole genome shotgun (WGS) entry which is preliminary data.</text>
</comment>
<keyword evidence="3" id="KW-1185">Reference proteome</keyword>
<organism evidence="2 3">
    <name type="scientific">Candidatus Nanosyncoccus alces</name>
    <dbReference type="NCBI Taxonomy" id="2171997"/>
    <lineage>
        <taxon>Bacteria</taxon>
        <taxon>Candidatus Saccharimonadota</taxon>
        <taxon>Candidatus Nanosyncoccalia</taxon>
        <taxon>Candidatus Nanosyncoccales</taxon>
        <taxon>Candidatus Nanosyncoccaceae</taxon>
        <taxon>Candidatus Nanosyncoccus</taxon>
    </lineage>
</organism>
<feature type="compositionally biased region" description="Low complexity" evidence="1">
    <location>
        <begin position="7"/>
        <end position="20"/>
    </location>
</feature>
<evidence type="ECO:0000313" key="2">
    <source>
        <dbReference type="EMBL" id="RYC74477.1"/>
    </source>
</evidence>
<gene>
    <name evidence="2" type="ORF">G3RUM_00632</name>
</gene>
<proteinExistence type="predicted"/>
<evidence type="ECO:0000313" key="3">
    <source>
        <dbReference type="Proteomes" id="UP001191019"/>
    </source>
</evidence>
<accession>A0ABY0FN73</accession>
<name>A0ABY0FN73_9BACT</name>
<evidence type="ECO:0000256" key="1">
    <source>
        <dbReference type="SAM" id="MobiDB-lite"/>
    </source>
</evidence>